<dbReference type="HOGENOM" id="CLU_017945_3_0_1"/>
<gene>
    <name evidence="3" type="ORF">TRAES_3BF039500110CFD_c1</name>
</gene>
<dbReference type="Pfam" id="PF23635">
    <property type="entry name" value="Beta-prop_AT5G49610-like"/>
    <property type="match status" value="1"/>
</dbReference>
<keyword evidence="1" id="KW-0732">Signal</keyword>
<feature type="domain" description="F-box protein AT5G49610-like beta-propeller" evidence="2">
    <location>
        <begin position="53"/>
        <end position="299"/>
    </location>
</feature>
<feature type="signal peptide" evidence="1">
    <location>
        <begin position="1"/>
        <end position="17"/>
    </location>
</feature>
<sequence>MYCMPAAVVVLVVLVTGMPRFDIVFNPGFDPPDRIPPQRFNLRCYTNTANNNLLDCRHGRILFEDLERREVIVCDPITGEKHCVAVPPEYEPSFRPSAVLCAATASDQGHVHGACHYSPFKVVLMYSKDNHLLVCVYSSQTDTWGNHISTAAPCKIYDASYSGSLIGNTLYWLCTGDRILEFDMDGQSLPMIEGTVVANDLNNASRKIMQADNGDVGLAILSYPYFQMWQRDLNYHGVMRWVLQKTIDISIILGLPPLIEARLEEWKTIEGYTEDAIFLCVGGSLYMVQLDSMKSKRLQESDNFFCCRPFTSFYAPGDCSFSHVSYMVAEMSLFFFLCHDNKSLVTSVPQHNCQMSENIKSNVNE</sequence>
<dbReference type="PANTHER" id="PTHR33186:SF18">
    <property type="entry name" value="OS10G0136150 PROTEIN"/>
    <property type="match status" value="1"/>
</dbReference>
<name>A0A077RTS2_WHEAT</name>
<feature type="chain" id="PRO_5009743695" description="F-box protein AT5G49610-like beta-propeller domain-containing protein" evidence="1">
    <location>
        <begin position="18"/>
        <end position="365"/>
    </location>
</feature>
<dbReference type="InterPro" id="IPR056594">
    <property type="entry name" value="AT5G49610-like_b-prop"/>
</dbReference>
<protein>
    <recommendedName>
        <fullName evidence="2">F-box protein AT5G49610-like beta-propeller domain-containing protein</fullName>
    </recommendedName>
</protein>
<organism evidence="3">
    <name type="scientific">Triticum aestivum</name>
    <name type="common">Wheat</name>
    <dbReference type="NCBI Taxonomy" id="4565"/>
    <lineage>
        <taxon>Eukaryota</taxon>
        <taxon>Viridiplantae</taxon>
        <taxon>Streptophyta</taxon>
        <taxon>Embryophyta</taxon>
        <taxon>Tracheophyta</taxon>
        <taxon>Spermatophyta</taxon>
        <taxon>Magnoliopsida</taxon>
        <taxon>Liliopsida</taxon>
        <taxon>Poales</taxon>
        <taxon>Poaceae</taxon>
        <taxon>BOP clade</taxon>
        <taxon>Pooideae</taxon>
        <taxon>Triticodae</taxon>
        <taxon>Triticeae</taxon>
        <taxon>Triticinae</taxon>
        <taxon>Triticum</taxon>
    </lineage>
</organism>
<evidence type="ECO:0000259" key="2">
    <source>
        <dbReference type="Pfam" id="PF23635"/>
    </source>
</evidence>
<dbReference type="EMBL" id="HG670306">
    <property type="protein sequence ID" value="CDM80336.1"/>
    <property type="molecule type" value="Genomic_DNA"/>
</dbReference>
<proteinExistence type="predicted"/>
<evidence type="ECO:0000256" key="1">
    <source>
        <dbReference type="SAM" id="SignalP"/>
    </source>
</evidence>
<dbReference type="PANTHER" id="PTHR33186">
    <property type="entry name" value="OS10G0136150 PROTEIN-RELATED"/>
    <property type="match status" value="1"/>
</dbReference>
<accession>A0A077RTS2</accession>
<dbReference type="AlphaFoldDB" id="A0A077RTS2"/>
<evidence type="ECO:0000313" key="3">
    <source>
        <dbReference type="EMBL" id="CDM80336.1"/>
    </source>
</evidence>
<reference evidence="3" key="1">
    <citation type="journal article" date="2014" name="Science">
        <title>Structural and functional partitioning of bread wheat chromosome 3B.</title>
        <authorList>
            <person name="Choulet F."/>
            <person name="Alberti A."/>
            <person name="Theil S."/>
            <person name="Glover N."/>
            <person name="Barbe V."/>
            <person name="Daron J."/>
            <person name="Pingault L."/>
            <person name="Sourdille P."/>
            <person name="Couloux A."/>
            <person name="Paux E."/>
            <person name="Leroy P."/>
            <person name="Mangenot S."/>
            <person name="Guilhot N."/>
            <person name="Le Gouis J."/>
            <person name="Balfourier F."/>
            <person name="Alaux M."/>
            <person name="Jamilloux V."/>
            <person name="Poulain J."/>
            <person name="Durand C."/>
            <person name="Bellec A."/>
            <person name="Gaspin C."/>
            <person name="Safar J."/>
            <person name="Dolezel J."/>
            <person name="Rogers J."/>
            <person name="Vandepoele K."/>
            <person name="Aury J.M."/>
            <person name="Mayer K."/>
            <person name="Berges H."/>
            <person name="Quesneville H."/>
            <person name="Wincker P."/>
            <person name="Feuillet C."/>
        </authorList>
    </citation>
    <scope>NUCLEOTIDE SEQUENCE</scope>
</reference>